<dbReference type="InterPro" id="IPR050457">
    <property type="entry name" value="ZnFinger_BTB_dom_contain"/>
</dbReference>
<dbReference type="SUPFAM" id="SSF57667">
    <property type="entry name" value="beta-beta-alpha zinc fingers"/>
    <property type="match status" value="1"/>
</dbReference>
<evidence type="ECO:0000256" key="5">
    <source>
        <dbReference type="ARBA" id="ARBA00022833"/>
    </source>
</evidence>
<dbReference type="SMART" id="SM00355">
    <property type="entry name" value="ZnF_C2H2"/>
    <property type="match status" value="5"/>
</dbReference>
<dbReference type="PROSITE" id="PS50157">
    <property type="entry name" value="ZINC_FINGER_C2H2_2"/>
    <property type="match status" value="1"/>
</dbReference>
<dbReference type="AlphaFoldDB" id="A0A0M3HPQ3"/>
<dbReference type="InterPro" id="IPR000210">
    <property type="entry name" value="BTB/POZ_dom"/>
</dbReference>
<evidence type="ECO:0000256" key="8">
    <source>
        <dbReference type="ARBA" id="ARBA00023163"/>
    </source>
</evidence>
<evidence type="ECO:0000259" key="12">
    <source>
        <dbReference type="PROSITE" id="PS50097"/>
    </source>
</evidence>
<evidence type="ECO:0000256" key="3">
    <source>
        <dbReference type="ARBA" id="ARBA00022737"/>
    </source>
</evidence>
<evidence type="ECO:0000256" key="7">
    <source>
        <dbReference type="ARBA" id="ARBA00023125"/>
    </source>
</evidence>
<proteinExistence type="predicted"/>
<comment type="subcellular location">
    <subcellularLocation>
        <location evidence="1">Nucleus</location>
    </subcellularLocation>
</comment>
<dbReference type="GO" id="GO:0000981">
    <property type="term" value="F:DNA-binding transcription factor activity, RNA polymerase II-specific"/>
    <property type="evidence" value="ECO:0007669"/>
    <property type="project" value="TreeGrafter"/>
</dbReference>
<evidence type="ECO:0000256" key="9">
    <source>
        <dbReference type="ARBA" id="ARBA00023242"/>
    </source>
</evidence>
<keyword evidence="3" id="KW-0677">Repeat</keyword>
<keyword evidence="5" id="KW-0862">Zinc</keyword>
<dbReference type="InterPro" id="IPR036236">
    <property type="entry name" value="Znf_C2H2_sf"/>
</dbReference>
<evidence type="ECO:0000259" key="13">
    <source>
        <dbReference type="PROSITE" id="PS50157"/>
    </source>
</evidence>
<keyword evidence="9" id="KW-0539">Nucleus</keyword>
<keyword evidence="7" id="KW-0238">DNA-binding</keyword>
<accession>A0A0M3HPQ3</accession>
<name>A0A0M3HPQ3_ASCLU</name>
<feature type="region of interest" description="Disordered" evidence="11">
    <location>
        <begin position="244"/>
        <end position="291"/>
    </location>
</feature>
<evidence type="ECO:0000256" key="1">
    <source>
        <dbReference type="ARBA" id="ARBA00004123"/>
    </source>
</evidence>
<dbReference type="SMART" id="SM00225">
    <property type="entry name" value="BTB"/>
    <property type="match status" value="1"/>
</dbReference>
<dbReference type="Gene3D" id="3.30.160.60">
    <property type="entry name" value="Classic Zinc Finger"/>
    <property type="match status" value="1"/>
</dbReference>
<dbReference type="GO" id="GO:0005634">
    <property type="term" value="C:nucleus"/>
    <property type="evidence" value="ECO:0007669"/>
    <property type="project" value="UniProtKB-SubCell"/>
</dbReference>
<evidence type="ECO:0000256" key="11">
    <source>
        <dbReference type="SAM" id="MobiDB-lite"/>
    </source>
</evidence>
<dbReference type="Pfam" id="PF00651">
    <property type="entry name" value="BTB"/>
    <property type="match status" value="1"/>
</dbReference>
<feature type="region of interest" description="Disordered" evidence="11">
    <location>
        <begin position="518"/>
        <end position="567"/>
    </location>
</feature>
<evidence type="ECO:0000256" key="2">
    <source>
        <dbReference type="ARBA" id="ARBA00022723"/>
    </source>
</evidence>
<dbReference type="CDD" id="cd18186">
    <property type="entry name" value="BTB_POZ_ZBTB_KLHL-like"/>
    <property type="match status" value="1"/>
</dbReference>
<keyword evidence="8" id="KW-0804">Transcription</keyword>
<dbReference type="PANTHER" id="PTHR46105">
    <property type="entry name" value="AGAP004733-PA"/>
    <property type="match status" value="1"/>
</dbReference>
<dbReference type="PROSITE" id="PS00028">
    <property type="entry name" value="ZINC_FINGER_C2H2_1"/>
    <property type="match status" value="3"/>
</dbReference>
<keyword evidence="2" id="KW-0479">Metal-binding</keyword>
<evidence type="ECO:0000313" key="14">
    <source>
        <dbReference type="Proteomes" id="UP000036681"/>
    </source>
</evidence>
<dbReference type="WBParaSite" id="ALUE_0000393001-mRNA-1">
    <property type="protein sequence ID" value="ALUE_0000393001-mRNA-1"/>
    <property type="gene ID" value="ALUE_0000393001"/>
</dbReference>
<feature type="compositionally biased region" description="Basic and acidic residues" evidence="11">
    <location>
        <begin position="518"/>
        <end position="532"/>
    </location>
</feature>
<evidence type="ECO:0000256" key="10">
    <source>
        <dbReference type="PROSITE-ProRule" id="PRU00042"/>
    </source>
</evidence>
<dbReference type="PANTHER" id="PTHR46105:SF5">
    <property type="entry name" value="ZINC FINGER AND BTB DOMAIN-CONTAINING PROTEIN 44 ISOFORM X1"/>
    <property type="match status" value="1"/>
</dbReference>
<keyword evidence="6" id="KW-0805">Transcription regulation</keyword>
<evidence type="ECO:0000313" key="15">
    <source>
        <dbReference type="WBParaSite" id="ALUE_0000393001-mRNA-1"/>
    </source>
</evidence>
<dbReference type="InterPro" id="IPR013087">
    <property type="entry name" value="Znf_C2H2_type"/>
</dbReference>
<feature type="domain" description="BTB" evidence="12">
    <location>
        <begin position="36"/>
        <end position="120"/>
    </location>
</feature>
<dbReference type="GO" id="GO:0000978">
    <property type="term" value="F:RNA polymerase II cis-regulatory region sequence-specific DNA binding"/>
    <property type="evidence" value="ECO:0007669"/>
    <property type="project" value="TreeGrafter"/>
</dbReference>
<dbReference type="Gene3D" id="3.30.710.10">
    <property type="entry name" value="Potassium Channel Kv1.1, Chain A"/>
    <property type="match status" value="1"/>
</dbReference>
<keyword evidence="14" id="KW-1185">Reference proteome</keyword>
<feature type="compositionally biased region" description="Basic and acidic residues" evidence="11">
    <location>
        <begin position="539"/>
        <end position="549"/>
    </location>
</feature>
<reference evidence="15" key="1">
    <citation type="submission" date="2017-02" db="UniProtKB">
        <authorList>
            <consortium name="WormBaseParasite"/>
        </authorList>
    </citation>
    <scope>IDENTIFICATION</scope>
</reference>
<dbReference type="InterPro" id="IPR011333">
    <property type="entry name" value="SKP1/BTB/POZ_sf"/>
</dbReference>
<evidence type="ECO:0000256" key="4">
    <source>
        <dbReference type="ARBA" id="ARBA00022771"/>
    </source>
</evidence>
<feature type="domain" description="C2H2-type" evidence="13">
    <location>
        <begin position="495"/>
        <end position="523"/>
    </location>
</feature>
<evidence type="ECO:0000256" key="6">
    <source>
        <dbReference type="ARBA" id="ARBA00023015"/>
    </source>
</evidence>
<dbReference type="GO" id="GO:0008270">
    <property type="term" value="F:zinc ion binding"/>
    <property type="evidence" value="ECO:0007669"/>
    <property type="project" value="UniProtKB-KW"/>
</dbReference>
<sequence>MPVRCHTPTVLKANEFGVTLASRLQQLRKDGDFVDCKIRLKTADGHSKELHAHRNVLASGSNFFKEAFKMKVEKDFMDVSILALQEEHTEITLTMSNDGAVSCFESLLDFLYCGSLDTSKNDTNHLMQIAKIYQMKEAEEILQPYCREPTPPSTASLPTLPFSSVLFPSQSATLEALMSGSAISNSALMQNCNALEVQMQLARLTAQRLTQQPLLAPQLFSSILPQFSPFNFLPTSWPLLASLRADPPTTSSRKRKKASGHESDENDSVAMATESNEGSTEEGGETFDNMGDIIVPSSDREGWCRNKKYIERVANGFMCTVCRKVYGRYNSVSYHVTIYHRNPPIKCDEEGCQFSTREARYIHFHKFYRHRIPLPDSIDLGSRKCPFCRHISKSPAMLEKHISRHVADCSRAGTQLKCPHCDVEVLSQKEMLEHVVTHQQQDSNFHCEQCSYRIIHLLSGINPISGLLPCRGQSEPSLRQHVLFKHSADMFSRKITCELCQYACAEPSNLKSHYERMHPDYQPEHNKNEKDGTSASDKSGAEDDAHGSENEVEINATCNIPVDVSCN</sequence>
<dbReference type="Proteomes" id="UP000036681">
    <property type="component" value="Unplaced"/>
</dbReference>
<protein>
    <submittedName>
        <fullName evidence="15">BTB domain-containing protein</fullName>
    </submittedName>
</protein>
<organism evidence="14 15">
    <name type="scientific">Ascaris lumbricoides</name>
    <name type="common">Giant roundworm</name>
    <dbReference type="NCBI Taxonomy" id="6252"/>
    <lineage>
        <taxon>Eukaryota</taxon>
        <taxon>Metazoa</taxon>
        <taxon>Ecdysozoa</taxon>
        <taxon>Nematoda</taxon>
        <taxon>Chromadorea</taxon>
        <taxon>Rhabditida</taxon>
        <taxon>Spirurina</taxon>
        <taxon>Ascaridomorpha</taxon>
        <taxon>Ascaridoidea</taxon>
        <taxon>Ascarididae</taxon>
        <taxon>Ascaris</taxon>
    </lineage>
</organism>
<dbReference type="SUPFAM" id="SSF54695">
    <property type="entry name" value="POZ domain"/>
    <property type="match status" value="1"/>
</dbReference>
<keyword evidence="4 10" id="KW-0863">Zinc-finger</keyword>
<dbReference type="PROSITE" id="PS50097">
    <property type="entry name" value="BTB"/>
    <property type="match status" value="1"/>
</dbReference>